<dbReference type="InterPro" id="IPR049943">
    <property type="entry name" value="Ser_HO-MeTrfase-like"/>
</dbReference>
<feature type="binding site" evidence="3">
    <location>
        <begin position="129"/>
        <end position="131"/>
    </location>
    <ligand>
        <name>(6S)-5,6,7,8-tetrahydrofolate</name>
        <dbReference type="ChEBI" id="CHEBI:57453"/>
    </ligand>
</feature>
<keyword evidence="2 3" id="KW-0663">Pyridoxal phosphate</keyword>
<dbReference type="InterPro" id="IPR039429">
    <property type="entry name" value="SHMT-like_dom"/>
</dbReference>
<dbReference type="Gene3D" id="3.90.1150.10">
    <property type="entry name" value="Aspartate Aminotransferase, domain 1"/>
    <property type="match status" value="1"/>
</dbReference>
<evidence type="ECO:0000256" key="2">
    <source>
        <dbReference type="ARBA" id="ARBA00022898"/>
    </source>
</evidence>
<proteinExistence type="inferred from homology"/>
<dbReference type="EC" id="2.1.2.1" evidence="3"/>
<dbReference type="UniPathway" id="UPA00193"/>
<dbReference type="AlphaFoldDB" id="A0A432V7I3"/>
<dbReference type="NCBIfam" id="NF000586">
    <property type="entry name" value="PRK00011.1"/>
    <property type="match status" value="1"/>
</dbReference>
<sequence>MSYLNEGYFTAGLESDPELESAIKGELKRQQDGIELIASENIVSRLVLEAQGSVMTNKTVEGLPYARYYGGAEFADAIESLAVKRACELFGCRFANAQPHSGSNANAGVFLGLLKVGDTILSMNTAAGGHISHGHPATLTGRDYRIVNYGVNRETELLDYDEIRDLALKNQPKMIIAGGSAYARTINFETLRKIADEVGAYLMVDMAHFAGLVATGLHPHPFPHAHVVTTTTYKSLRGARGGLALWNDEALSKKINFGIFPGVQGSVMLHIVAGKAASLGEALKPEFKVYNQAVLDNAQALAKGLSEADVRIVGGGTDTGLMLVDLAAHNVTGEIVAKALEHAGLAVNKNQIPFDTRPPEAPSGLRLSSNAGTARGFGTAEFQTIARWIERVIRNHSDEATITAVRGEVLDLCRKYPIY</sequence>
<evidence type="ECO:0000313" key="6">
    <source>
        <dbReference type="EMBL" id="RUM98115.1"/>
    </source>
</evidence>
<comment type="subunit">
    <text evidence="3">Homodimer.</text>
</comment>
<dbReference type="GO" id="GO:0032259">
    <property type="term" value="P:methylation"/>
    <property type="evidence" value="ECO:0007669"/>
    <property type="project" value="UniProtKB-KW"/>
</dbReference>
<dbReference type="GO" id="GO:0035999">
    <property type="term" value="P:tetrahydrofolate interconversion"/>
    <property type="evidence" value="ECO:0007669"/>
    <property type="project" value="UniProtKB-UniRule"/>
</dbReference>
<evidence type="ECO:0000256" key="3">
    <source>
        <dbReference type="HAMAP-Rule" id="MF_00051"/>
    </source>
</evidence>
<dbReference type="InterPro" id="IPR015421">
    <property type="entry name" value="PyrdxlP-dep_Trfase_major"/>
</dbReference>
<dbReference type="CDD" id="cd00378">
    <property type="entry name" value="SHMT"/>
    <property type="match status" value="1"/>
</dbReference>
<comment type="pathway">
    <text evidence="3">One-carbon metabolism; tetrahydrofolate interconversion.</text>
</comment>
<keyword evidence="3 6" id="KW-0808">Transferase</keyword>
<comment type="subcellular location">
    <subcellularLocation>
        <location evidence="3">Cytoplasm</location>
    </subcellularLocation>
</comment>
<comment type="caution">
    <text evidence="6">The sequence shown here is derived from an EMBL/GenBank/DDBJ whole genome shotgun (WGS) entry which is preliminary data.</text>
</comment>
<dbReference type="PIRSF" id="PIRSF000412">
    <property type="entry name" value="SHMT"/>
    <property type="match status" value="1"/>
</dbReference>
<evidence type="ECO:0000313" key="7">
    <source>
        <dbReference type="Proteomes" id="UP000281647"/>
    </source>
</evidence>
<evidence type="ECO:0000256" key="1">
    <source>
        <dbReference type="ARBA" id="ARBA00001933"/>
    </source>
</evidence>
<accession>A0A432V7I3</accession>
<dbReference type="InterPro" id="IPR015424">
    <property type="entry name" value="PyrdxlP-dep_Trfase"/>
</dbReference>
<dbReference type="GO" id="GO:0005829">
    <property type="term" value="C:cytosol"/>
    <property type="evidence" value="ECO:0007669"/>
    <property type="project" value="TreeGrafter"/>
</dbReference>
<reference evidence="6 7" key="1">
    <citation type="submission" date="2018-11" db="EMBL/GenBank/DDBJ databases">
        <title>Pseudaminobacter arsenicus sp. nov., an arsenic-resistant bacterium isolated from arsenic-rich aquifers.</title>
        <authorList>
            <person name="Mu Y."/>
        </authorList>
    </citation>
    <scope>NUCLEOTIDE SEQUENCE [LARGE SCALE GENOMIC DNA]</scope>
    <source>
        <strain evidence="6 7">CB3</strain>
    </source>
</reference>
<dbReference type="Gene3D" id="3.40.640.10">
    <property type="entry name" value="Type I PLP-dependent aspartate aminotransferase-like (Major domain)"/>
    <property type="match status" value="1"/>
</dbReference>
<dbReference type="GO" id="GO:0004372">
    <property type="term" value="F:glycine hydroxymethyltransferase activity"/>
    <property type="evidence" value="ECO:0007669"/>
    <property type="project" value="UniProtKB-EC"/>
</dbReference>
<dbReference type="OrthoDB" id="9803846at2"/>
<comment type="cofactor">
    <cofactor evidence="1 3 4">
        <name>pyridoxal 5'-phosphate</name>
        <dbReference type="ChEBI" id="CHEBI:597326"/>
    </cofactor>
</comment>
<comment type="catalytic activity">
    <reaction evidence="3">
        <text>(6R)-5,10-methylene-5,6,7,8-tetrahydrofolate + glycine + H2O = (6S)-5,6,7,8-tetrahydrofolate + L-serine</text>
        <dbReference type="Rhea" id="RHEA:15481"/>
        <dbReference type="ChEBI" id="CHEBI:15377"/>
        <dbReference type="ChEBI" id="CHEBI:15636"/>
        <dbReference type="ChEBI" id="CHEBI:33384"/>
        <dbReference type="ChEBI" id="CHEBI:57305"/>
        <dbReference type="ChEBI" id="CHEBI:57453"/>
        <dbReference type="EC" id="2.1.2.1"/>
    </reaction>
</comment>
<dbReference type="GO" id="GO:0030170">
    <property type="term" value="F:pyridoxal phosphate binding"/>
    <property type="evidence" value="ECO:0007669"/>
    <property type="project" value="UniProtKB-UniRule"/>
</dbReference>
<feature type="modified residue" description="N6-(pyridoxal phosphate)lysine" evidence="3 4">
    <location>
        <position position="234"/>
    </location>
</feature>
<comment type="caution">
    <text evidence="3">Lacks conserved residue(s) required for the propagation of feature annotation.</text>
</comment>
<evidence type="ECO:0000259" key="5">
    <source>
        <dbReference type="Pfam" id="PF00464"/>
    </source>
</evidence>
<gene>
    <name evidence="3" type="primary">glyA</name>
    <name evidence="6" type="ORF">EET67_08345</name>
</gene>
<dbReference type="SUPFAM" id="SSF53383">
    <property type="entry name" value="PLP-dependent transferases"/>
    <property type="match status" value="1"/>
</dbReference>
<dbReference type="EMBL" id="RKST01000007">
    <property type="protein sequence ID" value="RUM98115.1"/>
    <property type="molecule type" value="Genomic_DNA"/>
</dbReference>
<dbReference type="GO" id="GO:0008168">
    <property type="term" value="F:methyltransferase activity"/>
    <property type="evidence" value="ECO:0007669"/>
    <property type="project" value="UniProtKB-KW"/>
</dbReference>
<feature type="binding site" evidence="3">
    <location>
        <position position="249"/>
    </location>
    <ligand>
        <name>(6S)-5,6,7,8-tetrahydrofolate</name>
        <dbReference type="ChEBI" id="CHEBI:57453"/>
    </ligand>
</feature>
<dbReference type="RefSeq" id="WP_128626495.1">
    <property type="nucleotide sequence ID" value="NZ_RKST01000007.1"/>
</dbReference>
<keyword evidence="7" id="KW-1185">Reference proteome</keyword>
<feature type="domain" description="Serine hydroxymethyltransferase-like" evidence="5">
    <location>
        <begin position="14"/>
        <end position="389"/>
    </location>
</feature>
<keyword evidence="3" id="KW-0554">One-carbon metabolism</keyword>
<dbReference type="Pfam" id="PF00464">
    <property type="entry name" value="SHMT"/>
    <property type="match status" value="1"/>
</dbReference>
<protein>
    <recommendedName>
        <fullName evidence="3">Probable serine hydroxymethyltransferase</fullName>
        <shortName evidence="3">SHMT</shortName>
        <shortName evidence="3">Serine methylase</shortName>
        <ecNumber evidence="3">2.1.2.1</ecNumber>
    </recommendedName>
</protein>
<keyword evidence="6" id="KW-0489">Methyltransferase</keyword>
<dbReference type="HAMAP" id="MF_00051">
    <property type="entry name" value="SHMT"/>
    <property type="match status" value="1"/>
</dbReference>
<keyword evidence="3" id="KW-0963">Cytoplasm</keyword>
<name>A0A432V7I3_9HYPH</name>
<evidence type="ECO:0000256" key="4">
    <source>
        <dbReference type="PIRSR" id="PIRSR000412-50"/>
    </source>
</evidence>
<organism evidence="6 7">
    <name type="scientific">Borborobacter arsenicus</name>
    <dbReference type="NCBI Taxonomy" id="1851146"/>
    <lineage>
        <taxon>Bacteria</taxon>
        <taxon>Pseudomonadati</taxon>
        <taxon>Pseudomonadota</taxon>
        <taxon>Alphaproteobacteria</taxon>
        <taxon>Hyphomicrobiales</taxon>
        <taxon>Phyllobacteriaceae</taxon>
        <taxon>Borborobacter</taxon>
    </lineage>
</organism>
<comment type="function">
    <text evidence="3">Catalyzes the reversible interconversion of serine and glycine with tetrahydrofolate (THF) serving as the one-carbon carrier. This reaction serves as the major source of one-carbon groups required for the biosynthesis of purines, thymidylate, methionine, and other important biomolecules.</text>
</comment>
<dbReference type="InterPro" id="IPR015422">
    <property type="entry name" value="PyrdxlP-dep_Trfase_small"/>
</dbReference>
<dbReference type="InterPro" id="IPR001085">
    <property type="entry name" value="Ser_HO-MeTrfase"/>
</dbReference>
<comment type="similarity">
    <text evidence="3">Belongs to the SHMT family.</text>
</comment>
<dbReference type="PANTHER" id="PTHR11680">
    <property type="entry name" value="SERINE HYDROXYMETHYLTRANSFERASE"/>
    <property type="match status" value="1"/>
</dbReference>
<dbReference type="PANTHER" id="PTHR11680:SF35">
    <property type="entry name" value="SERINE HYDROXYMETHYLTRANSFERASE 1"/>
    <property type="match status" value="1"/>
</dbReference>
<dbReference type="Proteomes" id="UP000281647">
    <property type="component" value="Unassembled WGS sequence"/>
</dbReference>
<dbReference type="GO" id="GO:0019264">
    <property type="term" value="P:glycine biosynthetic process from serine"/>
    <property type="evidence" value="ECO:0007669"/>
    <property type="project" value="InterPro"/>
</dbReference>